<dbReference type="Pfam" id="PF04816">
    <property type="entry name" value="TrmK"/>
    <property type="match status" value="1"/>
</dbReference>
<gene>
    <name evidence="1" type="ORF">HR081_00040</name>
</gene>
<dbReference type="Gene3D" id="3.40.50.150">
    <property type="entry name" value="Vaccinia Virus protein VP39"/>
    <property type="match status" value="1"/>
</dbReference>
<comment type="caution">
    <text evidence="1">The sequence shown here is derived from an EMBL/GenBank/DDBJ whole genome shotgun (WGS) entry which is preliminary data.</text>
</comment>
<name>A0A9X1J8V2_9STAP</name>
<dbReference type="AlphaFoldDB" id="A0A9X1J8V2"/>
<dbReference type="SUPFAM" id="SSF53335">
    <property type="entry name" value="S-adenosyl-L-methionine-dependent methyltransferases"/>
    <property type="match status" value="1"/>
</dbReference>
<evidence type="ECO:0000313" key="2">
    <source>
        <dbReference type="Proteomes" id="UP000524893"/>
    </source>
</evidence>
<accession>A0A9X1J8V2</accession>
<dbReference type="Gene3D" id="1.10.287.1890">
    <property type="match status" value="1"/>
</dbReference>
<dbReference type="GeneID" id="72414301"/>
<dbReference type="Proteomes" id="UP000524893">
    <property type="component" value="Unassembled WGS sequence"/>
</dbReference>
<dbReference type="InterPro" id="IPR029063">
    <property type="entry name" value="SAM-dependent_MTases_sf"/>
</dbReference>
<dbReference type="GO" id="GO:0160105">
    <property type="term" value="F:tRNA (adenine(22)-N1)-methyltransferase activity"/>
    <property type="evidence" value="ECO:0007669"/>
    <property type="project" value="InterPro"/>
</dbReference>
<dbReference type="PANTHER" id="PTHR38451:SF1">
    <property type="entry name" value="TRNA (ADENINE(22)-N(1))-METHYLTRANSFERASE"/>
    <property type="match status" value="1"/>
</dbReference>
<proteinExistence type="predicted"/>
<dbReference type="EMBL" id="JABTCN010000001">
    <property type="protein sequence ID" value="MBA8775309.1"/>
    <property type="molecule type" value="Genomic_DNA"/>
</dbReference>
<dbReference type="PANTHER" id="PTHR38451">
    <property type="entry name" value="TRNA (ADENINE(22)-N(1))-METHYLTRANSFERASE"/>
    <property type="match status" value="1"/>
</dbReference>
<dbReference type="PIRSF" id="PIRSF018637">
    <property type="entry name" value="TrmK"/>
    <property type="match status" value="1"/>
</dbReference>
<dbReference type="RefSeq" id="WP_165545541.1">
    <property type="nucleotide sequence ID" value="NZ_CP092966.1"/>
</dbReference>
<reference evidence="1 2" key="1">
    <citation type="journal article" date="2020" name="Access Microbiol">
        <title>Isolation and genome sequencing of Staphylococcus schleiferi subspecies coagulans from Antarctic seals.</title>
        <authorList>
            <person name="Foster G."/>
            <person name="Robb A."/>
            <person name="Paterson G.K."/>
        </authorList>
    </citation>
    <scope>NUCLEOTIDE SEQUENCE [LARGE SCALE GENOMIC DNA]</scope>
    <source>
        <strain evidence="1 2">M615/02/4</strain>
    </source>
</reference>
<protein>
    <submittedName>
        <fullName evidence="1">tRNA (Adenine(22)-N(1))-methyltransferase TrmK</fullName>
    </submittedName>
</protein>
<dbReference type="InterPro" id="IPR006901">
    <property type="entry name" value="TrmK"/>
</dbReference>
<sequence length="231" mass="26120">MIPINKRLKKVSEYVTGDVLADIGSDHAFLPMFCIENGLIDHAIAGEVIKGPYQSAVKSVQLHGYQSKIDVRLGDGLTILTENDKIDTVAICGMGGPLIARILKQGAAYIQNQPRLVLQSNIQSQPIREFLQKNGYQITTETLMKERAHIYEIIVADPGKMQLSERDLKFGPFLHPSPNDLFIEKWERELEALSDIKKNLNPEKHKQRWNEINNLESDIKEVLPQCNSKSF</sequence>
<evidence type="ECO:0000313" key="1">
    <source>
        <dbReference type="EMBL" id="MBA8775309.1"/>
    </source>
</evidence>
<organism evidence="1 2">
    <name type="scientific">Staphylococcus coagulans</name>
    <dbReference type="NCBI Taxonomy" id="74706"/>
    <lineage>
        <taxon>Bacteria</taxon>
        <taxon>Bacillati</taxon>
        <taxon>Bacillota</taxon>
        <taxon>Bacilli</taxon>
        <taxon>Bacillales</taxon>
        <taxon>Staphylococcaceae</taxon>
        <taxon>Staphylococcus</taxon>
    </lineage>
</organism>